<keyword evidence="3" id="KW-1133">Transmembrane helix</keyword>
<dbReference type="InterPro" id="IPR003591">
    <property type="entry name" value="Leu-rich_rpt_typical-subtyp"/>
</dbReference>
<sequence>MNKNVLIWTVILIWCIDEAFAEISCEVKEVKSSTPTRQHLYYNDRYGRYNKYEDVFTKLYSFAICEGGEVDAEFKINIATSEELKYIIFQNSKLTTVPVHIFASLQGVQEMYLNSSEVETIQPGAFTGLSNLNQIYLQDNNITKLSAGIFNSLTKLEILNVANNLLESVEEHTFLGVLSLKKLDLHSNNLSYILPNTFSMLRKLEYVDLSQNYLVEITSDIFATNQLLYLNLSCNSIQNVTFSYLPSSLQFLNLSHNAIAEVSNLSHLLSLLQLDVSFNKITQISFAVQNQTETSATYKLIDLDISHNLIPNITLNSFNSLQDLIKLNMADNLISVISIGSLHYLQSLVFLNMSMNKIEEVDFGTFGNLERLNTLDISNNGLSNFQESTLHGTKNLTHLYLSDNLIKSIDAPYLKAHCGYLKTISLHNNPWNCLILGKLVKTFERYQVTVVRGPTTISQHVNGIRCYTNKVTEPFESVNTAASTTEKFLLPNMPNVSTYFDSLAENINRTFNTFFNNFHGLEDILRNSSFHTFPNFENLDARFKNTSFYKFFTIDFNQTDFVRHTSKLPSVNAEHEKLEIIPNRLESNPPSSSGSDKYINNSRLDDILVSFKGEVTVFMILFLIVLVVVAVLLVLLYLRVRSKDECRLFLQRRQEKSMCCDAQLELI</sequence>
<evidence type="ECO:0000256" key="4">
    <source>
        <dbReference type="SAM" id="SignalP"/>
    </source>
</evidence>
<evidence type="ECO:0008006" key="7">
    <source>
        <dbReference type="Google" id="ProtNLM"/>
    </source>
</evidence>
<accession>A0A5N4AY05</accession>
<keyword evidence="3" id="KW-0472">Membrane</keyword>
<dbReference type="OrthoDB" id="6765403at2759"/>
<dbReference type="PANTHER" id="PTHR24366:SF96">
    <property type="entry name" value="LEUCINE RICH REPEAT CONTAINING 53"/>
    <property type="match status" value="1"/>
</dbReference>
<dbReference type="Pfam" id="PF13855">
    <property type="entry name" value="LRR_8"/>
    <property type="match status" value="3"/>
</dbReference>
<dbReference type="Gene3D" id="3.80.10.10">
    <property type="entry name" value="Ribonuclease Inhibitor"/>
    <property type="match status" value="3"/>
</dbReference>
<reference evidence="5 6" key="1">
    <citation type="journal article" date="2018" name="Elife">
        <title>Firefly genomes illuminate parallel origins of bioluminescence in beetles.</title>
        <authorList>
            <person name="Fallon T.R."/>
            <person name="Lower S.E."/>
            <person name="Chang C.H."/>
            <person name="Bessho-Uehara M."/>
            <person name="Martin G.J."/>
            <person name="Bewick A.J."/>
            <person name="Behringer M."/>
            <person name="Debat H.J."/>
            <person name="Wong I."/>
            <person name="Day J.C."/>
            <person name="Suvorov A."/>
            <person name="Silva C.J."/>
            <person name="Stanger-Hall K.F."/>
            <person name="Hall D.W."/>
            <person name="Schmitz R.J."/>
            <person name="Nelson D.R."/>
            <person name="Lewis S.M."/>
            <person name="Shigenobu S."/>
            <person name="Bybee S.M."/>
            <person name="Larracuente A.M."/>
            <person name="Oba Y."/>
            <person name="Weng J.K."/>
        </authorList>
    </citation>
    <scope>NUCLEOTIDE SEQUENCE [LARGE SCALE GENOMIC DNA]</scope>
    <source>
        <strain evidence="5">1611_PpyrPB1</strain>
        <tissue evidence="5">Whole body</tissue>
    </source>
</reference>
<feature type="transmembrane region" description="Helical" evidence="3">
    <location>
        <begin position="617"/>
        <end position="638"/>
    </location>
</feature>
<dbReference type="EMBL" id="VVIM01000002">
    <property type="protein sequence ID" value="KAB0802163.1"/>
    <property type="molecule type" value="Genomic_DNA"/>
</dbReference>
<protein>
    <recommendedName>
        <fullName evidence="7">LRRCT domain-containing protein</fullName>
    </recommendedName>
</protein>
<dbReference type="SUPFAM" id="SSF52058">
    <property type="entry name" value="L domain-like"/>
    <property type="match status" value="1"/>
</dbReference>
<keyword evidence="3" id="KW-0812">Transmembrane</keyword>
<name>A0A5N4AY05_PHOPY</name>
<dbReference type="PANTHER" id="PTHR24366">
    <property type="entry name" value="IG(IMMUNOGLOBULIN) AND LRR(LEUCINE RICH REPEAT) DOMAINS"/>
    <property type="match status" value="1"/>
</dbReference>
<dbReference type="InterPro" id="IPR032675">
    <property type="entry name" value="LRR_dom_sf"/>
</dbReference>
<proteinExistence type="predicted"/>
<evidence type="ECO:0000313" key="5">
    <source>
        <dbReference type="EMBL" id="KAB0802163.1"/>
    </source>
</evidence>
<evidence type="ECO:0000256" key="3">
    <source>
        <dbReference type="SAM" id="Phobius"/>
    </source>
</evidence>
<evidence type="ECO:0000256" key="2">
    <source>
        <dbReference type="ARBA" id="ARBA00022737"/>
    </source>
</evidence>
<dbReference type="AlphaFoldDB" id="A0A5N4AY05"/>
<feature type="chain" id="PRO_5024379898" description="LRRCT domain-containing protein" evidence="4">
    <location>
        <begin position="22"/>
        <end position="667"/>
    </location>
</feature>
<organism evidence="5 6">
    <name type="scientific">Photinus pyralis</name>
    <name type="common">Common eastern firefly</name>
    <name type="synonym">Lampyris pyralis</name>
    <dbReference type="NCBI Taxonomy" id="7054"/>
    <lineage>
        <taxon>Eukaryota</taxon>
        <taxon>Metazoa</taxon>
        <taxon>Ecdysozoa</taxon>
        <taxon>Arthropoda</taxon>
        <taxon>Hexapoda</taxon>
        <taxon>Insecta</taxon>
        <taxon>Pterygota</taxon>
        <taxon>Neoptera</taxon>
        <taxon>Endopterygota</taxon>
        <taxon>Coleoptera</taxon>
        <taxon>Polyphaga</taxon>
        <taxon>Elateriformia</taxon>
        <taxon>Elateroidea</taxon>
        <taxon>Lampyridae</taxon>
        <taxon>Lampyrinae</taxon>
        <taxon>Photinus</taxon>
    </lineage>
</organism>
<dbReference type="PROSITE" id="PS51450">
    <property type="entry name" value="LRR"/>
    <property type="match status" value="4"/>
</dbReference>
<dbReference type="SMART" id="SM00365">
    <property type="entry name" value="LRR_SD22"/>
    <property type="match status" value="7"/>
</dbReference>
<dbReference type="SMART" id="SM00369">
    <property type="entry name" value="LRR_TYP"/>
    <property type="match status" value="10"/>
</dbReference>
<keyword evidence="6" id="KW-1185">Reference proteome</keyword>
<dbReference type="InParanoid" id="A0A5N4AY05"/>
<evidence type="ECO:0000313" key="6">
    <source>
        <dbReference type="Proteomes" id="UP000327044"/>
    </source>
</evidence>
<evidence type="ECO:0000256" key="1">
    <source>
        <dbReference type="ARBA" id="ARBA00022614"/>
    </source>
</evidence>
<comment type="caution">
    <text evidence="5">The sequence shown here is derived from an EMBL/GenBank/DDBJ whole genome shotgun (WGS) entry which is preliminary data.</text>
</comment>
<dbReference type="Proteomes" id="UP000327044">
    <property type="component" value="Unassembled WGS sequence"/>
</dbReference>
<feature type="signal peptide" evidence="4">
    <location>
        <begin position="1"/>
        <end position="21"/>
    </location>
</feature>
<gene>
    <name evidence="5" type="ORF">PPYR_04349</name>
</gene>
<dbReference type="InterPro" id="IPR001611">
    <property type="entry name" value="Leu-rich_rpt"/>
</dbReference>
<keyword evidence="1" id="KW-0433">Leucine-rich repeat</keyword>
<keyword evidence="2" id="KW-0677">Repeat</keyword>
<keyword evidence="4" id="KW-0732">Signal</keyword>